<organism evidence="1 2">
    <name type="scientific">Austropuccinia psidii MF-1</name>
    <dbReference type="NCBI Taxonomy" id="1389203"/>
    <lineage>
        <taxon>Eukaryota</taxon>
        <taxon>Fungi</taxon>
        <taxon>Dikarya</taxon>
        <taxon>Basidiomycota</taxon>
        <taxon>Pucciniomycotina</taxon>
        <taxon>Pucciniomycetes</taxon>
        <taxon>Pucciniales</taxon>
        <taxon>Sphaerophragmiaceae</taxon>
        <taxon>Austropuccinia</taxon>
    </lineage>
</organism>
<name>A0A9Q3GIL1_9BASI</name>
<dbReference type="EMBL" id="AVOT02001863">
    <property type="protein sequence ID" value="MBW0468444.1"/>
    <property type="molecule type" value="Genomic_DNA"/>
</dbReference>
<proteinExistence type="predicted"/>
<keyword evidence="2" id="KW-1185">Reference proteome</keyword>
<evidence type="ECO:0000313" key="2">
    <source>
        <dbReference type="Proteomes" id="UP000765509"/>
    </source>
</evidence>
<gene>
    <name evidence="1" type="ORF">O181_008159</name>
</gene>
<accession>A0A9Q3GIL1</accession>
<protein>
    <submittedName>
        <fullName evidence="1">Uncharacterized protein</fullName>
    </submittedName>
</protein>
<reference evidence="1" key="1">
    <citation type="submission" date="2021-03" db="EMBL/GenBank/DDBJ databases">
        <title>Draft genome sequence of rust myrtle Austropuccinia psidii MF-1, a brazilian biotype.</title>
        <authorList>
            <person name="Quecine M.C."/>
            <person name="Pachon D.M.R."/>
            <person name="Bonatelli M.L."/>
            <person name="Correr F.H."/>
            <person name="Franceschini L.M."/>
            <person name="Leite T.F."/>
            <person name="Margarido G.R.A."/>
            <person name="Almeida C.A."/>
            <person name="Ferrarezi J.A."/>
            <person name="Labate C.A."/>
        </authorList>
    </citation>
    <scope>NUCLEOTIDE SEQUENCE</scope>
    <source>
        <strain evidence="1">MF-1</strain>
    </source>
</reference>
<dbReference type="Proteomes" id="UP000765509">
    <property type="component" value="Unassembled WGS sequence"/>
</dbReference>
<dbReference type="AlphaFoldDB" id="A0A9Q3GIL1"/>
<sequence length="99" mass="11762">MGVQNRTPEEFLNKYIVLNPFLQSHTERTHKLTLCLYTKEDNLVQLISDKELSEDRNKFKSMINKMMGNETLTNKLKNPIETIKLFPIEPWRQTHPVFN</sequence>
<comment type="caution">
    <text evidence="1">The sequence shown here is derived from an EMBL/GenBank/DDBJ whole genome shotgun (WGS) entry which is preliminary data.</text>
</comment>
<evidence type="ECO:0000313" key="1">
    <source>
        <dbReference type="EMBL" id="MBW0468444.1"/>
    </source>
</evidence>